<evidence type="ECO:0000313" key="4">
    <source>
        <dbReference type="Proteomes" id="UP000195437"/>
    </source>
</evidence>
<dbReference type="OrthoDB" id="9897079at2"/>
<sequence>MMKKTLYASLAICAIIAIPLTAGAEKSSERNYGVTDPKPIPAEEKAHPYKMDLSKLPSPKVDHEKDKQIAEKHHGEFYSEHFTAPKPISEETYPTVSESGQDNQQ</sequence>
<gene>
    <name evidence="3" type="ORF">CBW65_03915</name>
</gene>
<feature type="region of interest" description="Disordered" evidence="1">
    <location>
        <begin position="24"/>
        <end position="105"/>
    </location>
</feature>
<reference evidence="4" key="1">
    <citation type="submission" date="2017-05" db="EMBL/GenBank/DDBJ databases">
        <authorList>
            <person name="Sung H."/>
        </authorList>
    </citation>
    <scope>NUCLEOTIDE SEQUENCE [LARGE SCALE GENOMIC DNA]</scope>
    <source>
        <strain evidence="4">AR23208</strain>
    </source>
</reference>
<feature type="compositionally biased region" description="Basic and acidic residues" evidence="1">
    <location>
        <begin position="60"/>
        <end position="79"/>
    </location>
</feature>
<evidence type="ECO:0000313" key="3">
    <source>
        <dbReference type="EMBL" id="ARU60303.1"/>
    </source>
</evidence>
<organism evidence="3 4">
    <name type="scientific">Tumebacillus avium</name>
    <dbReference type="NCBI Taxonomy" id="1903704"/>
    <lineage>
        <taxon>Bacteria</taxon>
        <taxon>Bacillati</taxon>
        <taxon>Bacillota</taxon>
        <taxon>Bacilli</taxon>
        <taxon>Bacillales</taxon>
        <taxon>Alicyclobacillaceae</taxon>
        <taxon>Tumebacillus</taxon>
    </lineage>
</organism>
<dbReference type="AlphaFoldDB" id="A0A1Y0ILQ9"/>
<feature type="chain" id="PRO_5012801661" evidence="2">
    <location>
        <begin position="25"/>
        <end position="105"/>
    </location>
</feature>
<keyword evidence="2" id="KW-0732">Signal</keyword>
<accession>A0A1Y0ILQ9</accession>
<keyword evidence="4" id="KW-1185">Reference proteome</keyword>
<feature type="compositionally biased region" description="Basic and acidic residues" evidence="1">
    <location>
        <begin position="41"/>
        <end position="53"/>
    </location>
</feature>
<proteinExistence type="predicted"/>
<feature type="compositionally biased region" description="Polar residues" evidence="1">
    <location>
        <begin position="92"/>
        <end position="105"/>
    </location>
</feature>
<dbReference type="RefSeq" id="WP_087455690.1">
    <property type="nucleotide sequence ID" value="NZ_CP021434.1"/>
</dbReference>
<dbReference type="Proteomes" id="UP000195437">
    <property type="component" value="Chromosome"/>
</dbReference>
<evidence type="ECO:0000256" key="2">
    <source>
        <dbReference type="SAM" id="SignalP"/>
    </source>
</evidence>
<evidence type="ECO:0000256" key="1">
    <source>
        <dbReference type="SAM" id="MobiDB-lite"/>
    </source>
</evidence>
<protein>
    <submittedName>
        <fullName evidence="3">Uncharacterized protein</fullName>
    </submittedName>
</protein>
<name>A0A1Y0ILQ9_9BACL</name>
<dbReference type="EMBL" id="CP021434">
    <property type="protein sequence ID" value="ARU60303.1"/>
    <property type="molecule type" value="Genomic_DNA"/>
</dbReference>
<dbReference type="KEGG" id="tum:CBW65_03915"/>
<feature type="signal peptide" evidence="2">
    <location>
        <begin position="1"/>
        <end position="24"/>
    </location>
</feature>